<feature type="repeat" description="TNFR-Cys" evidence="1">
    <location>
        <begin position="32"/>
        <end position="66"/>
    </location>
</feature>
<evidence type="ECO:0000256" key="4">
    <source>
        <dbReference type="SAM" id="SignalP"/>
    </source>
</evidence>
<dbReference type="GO" id="GO:0009897">
    <property type="term" value="C:external side of plasma membrane"/>
    <property type="evidence" value="ECO:0007669"/>
    <property type="project" value="TreeGrafter"/>
</dbReference>
<protein>
    <recommendedName>
        <fullName evidence="5">TNFR-Cys domain-containing protein</fullName>
    </recommendedName>
</protein>
<keyword evidence="3" id="KW-0812">Transmembrane</keyword>
<dbReference type="PANTHER" id="PTHR47134:SF1">
    <property type="entry name" value="TUMOR NECROSIS FACTOR RECEPTOR SUPERFAMILY MEMBER 11A"/>
    <property type="match status" value="1"/>
</dbReference>
<keyword evidence="3" id="KW-0472">Membrane</keyword>
<comment type="caution">
    <text evidence="6">The sequence shown here is derived from an EMBL/GenBank/DDBJ whole genome shotgun (WGS) entry which is preliminary data.</text>
</comment>
<feature type="chain" id="PRO_5039337171" description="TNFR-Cys domain-containing protein" evidence="4">
    <location>
        <begin position="25"/>
        <end position="496"/>
    </location>
</feature>
<keyword evidence="1" id="KW-1015">Disulfide bond</keyword>
<dbReference type="Pfam" id="PF00020">
    <property type="entry name" value="TNFR_c6"/>
    <property type="match status" value="1"/>
</dbReference>
<dbReference type="GO" id="GO:0005031">
    <property type="term" value="F:tumor necrosis factor receptor activity"/>
    <property type="evidence" value="ECO:0007669"/>
    <property type="project" value="TreeGrafter"/>
</dbReference>
<evidence type="ECO:0000313" key="6">
    <source>
        <dbReference type="EMBL" id="KAG5841784.1"/>
    </source>
</evidence>
<feature type="region of interest" description="Disordered" evidence="2">
    <location>
        <begin position="455"/>
        <end position="496"/>
    </location>
</feature>
<dbReference type="GO" id="GO:0045780">
    <property type="term" value="P:positive regulation of bone resorption"/>
    <property type="evidence" value="ECO:0007669"/>
    <property type="project" value="TreeGrafter"/>
</dbReference>
<feature type="domain" description="TNFR-Cys" evidence="5">
    <location>
        <begin position="32"/>
        <end position="66"/>
    </location>
</feature>
<evidence type="ECO:0000313" key="7">
    <source>
        <dbReference type="Proteomes" id="UP001044222"/>
    </source>
</evidence>
<dbReference type="GO" id="GO:0070555">
    <property type="term" value="P:response to interleukin-1"/>
    <property type="evidence" value="ECO:0007669"/>
    <property type="project" value="TreeGrafter"/>
</dbReference>
<feature type="disulfide bond" evidence="1">
    <location>
        <begin position="48"/>
        <end position="66"/>
    </location>
</feature>
<dbReference type="InterPro" id="IPR053075">
    <property type="entry name" value="TNFRSF11A"/>
</dbReference>
<evidence type="ECO:0000256" key="3">
    <source>
        <dbReference type="SAM" id="Phobius"/>
    </source>
</evidence>
<gene>
    <name evidence="6" type="ORF">ANANG_G00170610</name>
</gene>
<comment type="caution">
    <text evidence="1">Lacks conserved residue(s) required for the propagation of feature annotation.</text>
</comment>
<dbReference type="Proteomes" id="UP001044222">
    <property type="component" value="Chromosome 9"/>
</dbReference>
<dbReference type="PROSITE" id="PS50050">
    <property type="entry name" value="TNFR_NGFR_2"/>
    <property type="match status" value="1"/>
</dbReference>
<accession>A0A9D3RSJ4</accession>
<dbReference type="SUPFAM" id="SSF57586">
    <property type="entry name" value="TNF receptor-like"/>
    <property type="match status" value="1"/>
</dbReference>
<dbReference type="Gene3D" id="2.10.50.10">
    <property type="entry name" value="Tumor Necrosis Factor Receptor, subunit A, domain 2"/>
    <property type="match status" value="2"/>
</dbReference>
<dbReference type="GO" id="GO:0072674">
    <property type="term" value="P:multinuclear osteoclast differentiation"/>
    <property type="evidence" value="ECO:0007669"/>
    <property type="project" value="TreeGrafter"/>
</dbReference>
<dbReference type="SMART" id="SM00208">
    <property type="entry name" value="TNFR"/>
    <property type="match status" value="2"/>
</dbReference>
<dbReference type="GO" id="GO:0019955">
    <property type="term" value="F:cytokine binding"/>
    <property type="evidence" value="ECO:0007669"/>
    <property type="project" value="TreeGrafter"/>
</dbReference>
<feature type="signal peptide" evidence="4">
    <location>
        <begin position="1"/>
        <end position="24"/>
    </location>
</feature>
<organism evidence="6 7">
    <name type="scientific">Anguilla anguilla</name>
    <name type="common">European freshwater eel</name>
    <name type="synonym">Muraena anguilla</name>
    <dbReference type="NCBI Taxonomy" id="7936"/>
    <lineage>
        <taxon>Eukaryota</taxon>
        <taxon>Metazoa</taxon>
        <taxon>Chordata</taxon>
        <taxon>Craniata</taxon>
        <taxon>Vertebrata</taxon>
        <taxon>Euteleostomi</taxon>
        <taxon>Actinopterygii</taxon>
        <taxon>Neopterygii</taxon>
        <taxon>Teleostei</taxon>
        <taxon>Anguilliformes</taxon>
        <taxon>Anguillidae</taxon>
        <taxon>Anguilla</taxon>
    </lineage>
</organism>
<dbReference type="EMBL" id="JAFIRN010000009">
    <property type="protein sequence ID" value="KAG5841784.1"/>
    <property type="molecule type" value="Genomic_DNA"/>
</dbReference>
<reference evidence="6" key="1">
    <citation type="submission" date="2021-01" db="EMBL/GenBank/DDBJ databases">
        <title>A chromosome-scale assembly of European eel, Anguilla anguilla.</title>
        <authorList>
            <person name="Henkel C."/>
            <person name="Jong-Raadsen S.A."/>
            <person name="Dufour S."/>
            <person name="Weltzien F.-A."/>
            <person name="Palstra A.P."/>
            <person name="Pelster B."/>
            <person name="Spaink H.P."/>
            <person name="Van Den Thillart G.E."/>
            <person name="Jansen H."/>
            <person name="Zahm M."/>
            <person name="Klopp C."/>
            <person name="Cedric C."/>
            <person name="Louis A."/>
            <person name="Berthelot C."/>
            <person name="Parey E."/>
            <person name="Roest Crollius H."/>
            <person name="Montfort J."/>
            <person name="Robinson-Rechavi M."/>
            <person name="Bucao C."/>
            <person name="Bouchez O."/>
            <person name="Gislard M."/>
            <person name="Lluch J."/>
            <person name="Milhes M."/>
            <person name="Lampietro C."/>
            <person name="Lopez Roques C."/>
            <person name="Donnadieu C."/>
            <person name="Braasch I."/>
            <person name="Desvignes T."/>
            <person name="Postlethwait J."/>
            <person name="Bobe J."/>
            <person name="Guiguen Y."/>
            <person name="Dirks R."/>
        </authorList>
    </citation>
    <scope>NUCLEOTIDE SEQUENCE</scope>
    <source>
        <strain evidence="6">Tag_6206</strain>
        <tissue evidence="6">Liver</tissue>
    </source>
</reference>
<dbReference type="PROSITE" id="PS00652">
    <property type="entry name" value="TNFR_NGFR_1"/>
    <property type="match status" value="1"/>
</dbReference>
<evidence type="ECO:0000256" key="1">
    <source>
        <dbReference type="PROSITE-ProRule" id="PRU00206"/>
    </source>
</evidence>
<dbReference type="PANTHER" id="PTHR47134">
    <property type="entry name" value="TUMOR NECROSIS FACTOR RECEPTOR SUPERFAMILY MEMBER 11A"/>
    <property type="match status" value="1"/>
</dbReference>
<feature type="disulfide bond" evidence="1">
    <location>
        <begin position="45"/>
        <end position="58"/>
    </location>
</feature>
<keyword evidence="7" id="KW-1185">Reference proteome</keyword>
<feature type="transmembrane region" description="Helical" evidence="3">
    <location>
        <begin position="230"/>
        <end position="252"/>
    </location>
</feature>
<dbReference type="InterPro" id="IPR001368">
    <property type="entry name" value="TNFR/NGFR_Cys_rich_reg"/>
</dbReference>
<dbReference type="AlphaFoldDB" id="A0A9D3RSJ4"/>
<feature type="compositionally biased region" description="Polar residues" evidence="2">
    <location>
        <begin position="483"/>
        <end position="496"/>
    </location>
</feature>
<evidence type="ECO:0000256" key="2">
    <source>
        <dbReference type="SAM" id="MobiDB-lite"/>
    </source>
</evidence>
<sequence length="496" mass="53648">MGVDITTSWIIHIWIRQLIVCVCAQVVFSKPSCGPHQYVRDKRCCKKCEPGKYMLDLCTSKDDTICRSCGPNEYQPDWNNETRCLTQKFCDRGRGFEPDRPENHTAAVPCRCLQCSPVSSAPRKCPSQLPDSITGSVAVADQSQRSVVVLAECGSRRPITKVWFCSHLSRETTGRGSCAECRPGLFSNVSSAIEPCRPWTDCKALGRAEKEPGTSETDAVCGPHVPGSTISWAIVAVLSVITAISLVVLFLFCCKDKLKSLTENVRTCVQDLKRNSMLQETALTPYDGVHGTQSRTLEIACLIRQEGTPRPPSAPLRGGRRSTPRLCRPQGAPLRLGVLQLRALLKEPLEVGENEDCSQAVAPLLLPGPRGKAPLLEPPVCGGNCSAESPAACPRCARPHGSCDLTQGPELEGASHSVAAGHVTGNSNTTFISNGQVMNFSGDVIVVYVSQDSQADSGDLEEAFPNPVQEETTKEGFEVVTKPKTSQPPQENVSVF</sequence>
<proteinExistence type="predicted"/>
<name>A0A9D3RSJ4_ANGAN</name>
<keyword evidence="4" id="KW-0732">Signal</keyword>
<keyword evidence="3" id="KW-1133">Transmembrane helix</keyword>
<dbReference type="GO" id="GO:0001503">
    <property type="term" value="P:ossification"/>
    <property type="evidence" value="ECO:0007669"/>
    <property type="project" value="TreeGrafter"/>
</dbReference>
<evidence type="ECO:0000259" key="5">
    <source>
        <dbReference type="PROSITE" id="PS50050"/>
    </source>
</evidence>